<evidence type="ECO:0000256" key="1">
    <source>
        <dbReference type="SAM" id="MobiDB-lite"/>
    </source>
</evidence>
<protein>
    <submittedName>
        <fullName evidence="2">Uncharacterized protein</fullName>
    </submittedName>
</protein>
<organism evidence="2 3">
    <name type="scientific">Knipowitschia caucasica</name>
    <name type="common">Caucasian dwarf goby</name>
    <name type="synonym">Pomatoschistus caucasicus</name>
    <dbReference type="NCBI Taxonomy" id="637954"/>
    <lineage>
        <taxon>Eukaryota</taxon>
        <taxon>Metazoa</taxon>
        <taxon>Chordata</taxon>
        <taxon>Craniata</taxon>
        <taxon>Vertebrata</taxon>
        <taxon>Euteleostomi</taxon>
        <taxon>Actinopterygii</taxon>
        <taxon>Neopterygii</taxon>
        <taxon>Teleostei</taxon>
        <taxon>Neoteleostei</taxon>
        <taxon>Acanthomorphata</taxon>
        <taxon>Gobiaria</taxon>
        <taxon>Gobiiformes</taxon>
        <taxon>Gobioidei</taxon>
        <taxon>Gobiidae</taxon>
        <taxon>Gobiinae</taxon>
        <taxon>Knipowitschia</taxon>
    </lineage>
</organism>
<evidence type="ECO:0000313" key="3">
    <source>
        <dbReference type="Proteomes" id="UP001497482"/>
    </source>
</evidence>
<name>A0AAV2KM43_KNICA</name>
<proteinExistence type="predicted"/>
<accession>A0AAV2KM43</accession>
<evidence type="ECO:0000313" key="2">
    <source>
        <dbReference type="EMBL" id="CAL1588537.1"/>
    </source>
</evidence>
<reference evidence="2 3" key="1">
    <citation type="submission" date="2024-04" db="EMBL/GenBank/DDBJ databases">
        <authorList>
            <person name="Waldvogel A.-M."/>
            <person name="Schoenle A."/>
        </authorList>
    </citation>
    <scope>NUCLEOTIDE SEQUENCE [LARGE SCALE GENOMIC DNA]</scope>
</reference>
<sequence length="80" mass="9383">MVKPAPPENVMDVQNKRRSKSSRAEVQEAPLRSTWPKSKLWEKRTAKVQPLNDSTLPPTEDDFVPKKKRKHIFRRAFTLK</sequence>
<gene>
    <name evidence="2" type="ORF">KC01_LOCUS18319</name>
</gene>
<dbReference type="EMBL" id="OZ035840">
    <property type="protein sequence ID" value="CAL1588537.1"/>
    <property type="molecule type" value="Genomic_DNA"/>
</dbReference>
<keyword evidence="3" id="KW-1185">Reference proteome</keyword>
<feature type="region of interest" description="Disordered" evidence="1">
    <location>
        <begin position="1"/>
        <end position="31"/>
    </location>
</feature>
<dbReference type="Proteomes" id="UP001497482">
    <property type="component" value="Chromosome 18"/>
</dbReference>
<dbReference type="AlphaFoldDB" id="A0AAV2KM43"/>